<feature type="transmembrane region" description="Helical" evidence="2">
    <location>
        <begin position="144"/>
        <end position="166"/>
    </location>
</feature>
<reference evidence="4" key="1">
    <citation type="journal article" date="2019" name="Int. J. Syst. Evol. Microbiol.">
        <title>The Global Catalogue of Microorganisms (GCM) 10K type strain sequencing project: providing services to taxonomists for standard genome sequencing and annotation.</title>
        <authorList>
            <consortium name="The Broad Institute Genomics Platform"/>
            <consortium name="The Broad Institute Genome Sequencing Center for Infectious Disease"/>
            <person name="Wu L."/>
            <person name="Ma J."/>
        </authorList>
    </citation>
    <scope>NUCLEOTIDE SEQUENCE [LARGE SCALE GENOMIC DNA]</scope>
    <source>
        <strain evidence="4">KCTC 42248</strain>
    </source>
</reference>
<keyword evidence="2" id="KW-1133">Transmembrane helix</keyword>
<comment type="caution">
    <text evidence="3">The sequence shown here is derived from an EMBL/GenBank/DDBJ whole genome shotgun (WGS) entry which is preliminary data.</text>
</comment>
<dbReference type="EMBL" id="JBHUMA010000009">
    <property type="protein sequence ID" value="MFD2600170.1"/>
    <property type="molecule type" value="Genomic_DNA"/>
</dbReference>
<evidence type="ECO:0000313" key="3">
    <source>
        <dbReference type="EMBL" id="MFD2600170.1"/>
    </source>
</evidence>
<organism evidence="3 4">
    <name type="scientific">Sphingobacterium corticis</name>
    <dbReference type="NCBI Taxonomy" id="1812823"/>
    <lineage>
        <taxon>Bacteria</taxon>
        <taxon>Pseudomonadati</taxon>
        <taxon>Bacteroidota</taxon>
        <taxon>Sphingobacteriia</taxon>
        <taxon>Sphingobacteriales</taxon>
        <taxon>Sphingobacteriaceae</taxon>
        <taxon>Sphingobacterium</taxon>
    </lineage>
</organism>
<gene>
    <name evidence="3" type="ORF">ACFSQ3_14525</name>
</gene>
<proteinExistence type="predicted"/>
<sequence>MIRVLFIALVCLMVTSCGVFRKSKRSEKSLEKIESTKDVQVKTDVTVKETGRVEENARIVTSSDGNTTIYPKFGSQTTIAPDGTITTEADSVVQKTKRHTDDARNIIGEVTKELQQKKDSVEQEGKKQEVEQQKKESESKPSFWAVWGNWIGFGCAAVLILLGLIWRFRIKKNNFARGPKIGS</sequence>
<evidence type="ECO:0000256" key="2">
    <source>
        <dbReference type="SAM" id="Phobius"/>
    </source>
</evidence>
<evidence type="ECO:0008006" key="5">
    <source>
        <dbReference type="Google" id="ProtNLM"/>
    </source>
</evidence>
<feature type="region of interest" description="Disordered" evidence="1">
    <location>
        <begin position="115"/>
        <end position="135"/>
    </location>
</feature>
<keyword evidence="2" id="KW-0472">Membrane</keyword>
<evidence type="ECO:0000256" key="1">
    <source>
        <dbReference type="SAM" id="MobiDB-lite"/>
    </source>
</evidence>
<evidence type="ECO:0000313" key="4">
    <source>
        <dbReference type="Proteomes" id="UP001597393"/>
    </source>
</evidence>
<keyword evidence="4" id="KW-1185">Reference proteome</keyword>
<dbReference type="Proteomes" id="UP001597393">
    <property type="component" value="Unassembled WGS sequence"/>
</dbReference>
<dbReference type="PROSITE" id="PS51257">
    <property type="entry name" value="PROKAR_LIPOPROTEIN"/>
    <property type="match status" value="1"/>
</dbReference>
<keyword evidence="2" id="KW-0812">Transmembrane</keyword>
<name>A0ABW5NML7_9SPHI</name>
<accession>A0ABW5NML7</accession>
<protein>
    <recommendedName>
        <fullName evidence="5">DUF4349 domain-containing protein</fullName>
    </recommendedName>
</protein>